<accession>F2DY45</accession>
<dbReference type="EMBL" id="AK368813">
    <property type="protein sequence ID" value="BAK00017.1"/>
    <property type="molecule type" value="mRNA"/>
</dbReference>
<dbReference type="AlphaFoldDB" id="F2DY45"/>
<organism evidence="1">
    <name type="scientific">Hordeum vulgare subsp. vulgare</name>
    <name type="common">Domesticated barley</name>
    <dbReference type="NCBI Taxonomy" id="112509"/>
    <lineage>
        <taxon>Eukaryota</taxon>
        <taxon>Viridiplantae</taxon>
        <taxon>Streptophyta</taxon>
        <taxon>Embryophyta</taxon>
        <taxon>Tracheophyta</taxon>
        <taxon>Spermatophyta</taxon>
        <taxon>Magnoliopsida</taxon>
        <taxon>Liliopsida</taxon>
        <taxon>Poales</taxon>
        <taxon>Poaceae</taxon>
        <taxon>BOP clade</taxon>
        <taxon>Pooideae</taxon>
        <taxon>Triticodae</taxon>
        <taxon>Triticeae</taxon>
        <taxon>Hordeinae</taxon>
        <taxon>Hordeum</taxon>
    </lineage>
</organism>
<reference evidence="1" key="1">
    <citation type="journal article" date="2011" name="Plant Physiol.">
        <title>Comprehensive sequence analysis of 24,783 barley full-length cDNAs derived from 12 clone libraries.</title>
        <authorList>
            <person name="Matsumoto T."/>
            <person name="Tanaka T."/>
            <person name="Sakai H."/>
            <person name="Amano N."/>
            <person name="Kanamori H."/>
            <person name="Kurita K."/>
            <person name="Kikuta A."/>
            <person name="Kamiya K."/>
            <person name="Yamamoto M."/>
            <person name="Ikawa H."/>
            <person name="Fujii N."/>
            <person name="Hori K."/>
            <person name="Itoh T."/>
            <person name="Sato K."/>
        </authorList>
    </citation>
    <scope>NUCLEOTIDE SEQUENCE</scope>
    <source>
        <tissue evidence="1">Shoot and root</tissue>
    </source>
</reference>
<proteinExistence type="evidence at transcript level"/>
<protein>
    <submittedName>
        <fullName evidence="1">Predicted protein</fullName>
    </submittedName>
</protein>
<name>F2DY45_HORVV</name>
<sequence>MIGEALRRGRSLKPGWAWARQKISGVVKVLERPTTVATSCFLASLAGGAEIFSGAASFCGCWGRWAHLHIPAYVRPDFDLVGPQRTQVYLSNFVFLAGQLNALCKLDCCHANTIISSGYFFVTG</sequence>
<dbReference type="InParanoid" id="F2DY45"/>
<evidence type="ECO:0000313" key="1">
    <source>
        <dbReference type="EMBL" id="BAK00017.1"/>
    </source>
</evidence>